<dbReference type="PANTHER" id="PTHR15615:SF108">
    <property type="entry name" value="PROTEIN CNPPD1"/>
    <property type="match status" value="1"/>
</dbReference>
<organism evidence="3 4">
    <name type="scientific">Ichthyophthirius multifiliis</name>
    <name type="common">White spot disease agent</name>
    <name type="synonym">Ich</name>
    <dbReference type="NCBI Taxonomy" id="5932"/>
    <lineage>
        <taxon>Eukaryota</taxon>
        <taxon>Sar</taxon>
        <taxon>Alveolata</taxon>
        <taxon>Ciliophora</taxon>
        <taxon>Intramacronucleata</taxon>
        <taxon>Oligohymenophorea</taxon>
        <taxon>Hymenostomatida</taxon>
        <taxon>Ophryoglenina</taxon>
        <taxon>Ichthyophthirius</taxon>
    </lineage>
</organism>
<dbReference type="eggNOG" id="KOG1674">
    <property type="taxonomic scope" value="Eukaryota"/>
</dbReference>
<evidence type="ECO:0000313" key="3">
    <source>
        <dbReference type="EMBL" id="EGR33397.1"/>
    </source>
</evidence>
<dbReference type="Pfam" id="PF08613">
    <property type="entry name" value="Cyclin"/>
    <property type="match status" value="1"/>
</dbReference>
<dbReference type="OMA" id="LLIMLDY"/>
<dbReference type="EMBL" id="GL983458">
    <property type="protein sequence ID" value="EGR33397.1"/>
    <property type="molecule type" value="Genomic_DNA"/>
</dbReference>
<accession>G0QN07</accession>
<proteinExistence type="inferred from homology"/>
<gene>
    <name evidence="3" type="ORF">IMG5_054420</name>
</gene>
<dbReference type="AlphaFoldDB" id="G0QN07"/>
<comment type="similarity">
    <text evidence="2">Belongs to the cyclin family.</text>
</comment>
<dbReference type="CDD" id="cd20558">
    <property type="entry name" value="CYCLIN_ScPCL7-like"/>
    <property type="match status" value="1"/>
</dbReference>
<dbReference type="InParanoid" id="G0QN07"/>
<reference evidence="3 4" key="1">
    <citation type="submission" date="2011-07" db="EMBL/GenBank/DDBJ databases">
        <authorList>
            <person name="Coyne R."/>
            <person name="Brami D."/>
            <person name="Johnson J."/>
            <person name="Hostetler J."/>
            <person name="Hannick L."/>
            <person name="Clark T."/>
            <person name="Cassidy-Hanley D."/>
            <person name="Inman J."/>
        </authorList>
    </citation>
    <scope>NUCLEOTIDE SEQUENCE [LARGE SCALE GENOMIC DNA]</scope>
    <source>
        <strain evidence="3 4">G5</strain>
    </source>
</reference>
<keyword evidence="1 2" id="KW-0195">Cyclin</keyword>
<dbReference type="RefSeq" id="XP_004037383.1">
    <property type="nucleotide sequence ID" value="XM_004037335.1"/>
</dbReference>
<dbReference type="Gene3D" id="1.10.472.10">
    <property type="entry name" value="Cyclin-like"/>
    <property type="match status" value="1"/>
</dbReference>
<sequence>MNQFDEQIIFQNEKITYDQIYKLNGYQQISNENILQIISNVLTEITLQCDKLPIQFITNFHGKNIPNISINDYLLRINKLSGCTQECYIMALIYIDRITERHKNFLINSYSIHRIIITSVMISIKFYEDKYYNNEYYAKIGGISLQEVNQLERDFLQLINFRLYINPVLFYNYREKILDSG</sequence>
<dbReference type="STRING" id="857967.G0QN07"/>
<evidence type="ECO:0000313" key="4">
    <source>
        <dbReference type="Proteomes" id="UP000008983"/>
    </source>
</evidence>
<dbReference type="GO" id="GO:0051301">
    <property type="term" value="P:cell division"/>
    <property type="evidence" value="ECO:0007669"/>
    <property type="project" value="UniProtKB-UniRule"/>
</dbReference>
<name>G0QN07_ICHMU</name>
<dbReference type="PANTHER" id="PTHR15615">
    <property type="match status" value="1"/>
</dbReference>
<dbReference type="SUPFAM" id="SSF47954">
    <property type="entry name" value="Cyclin-like"/>
    <property type="match status" value="1"/>
</dbReference>
<dbReference type="OrthoDB" id="337735at2759"/>
<protein>
    <recommendedName>
        <fullName evidence="2">Cyclin</fullName>
    </recommendedName>
</protein>
<keyword evidence="4" id="KW-1185">Reference proteome</keyword>
<dbReference type="InterPro" id="IPR013922">
    <property type="entry name" value="Cyclin_PHO80-like"/>
</dbReference>
<dbReference type="Proteomes" id="UP000008983">
    <property type="component" value="Unassembled WGS sequence"/>
</dbReference>
<evidence type="ECO:0000256" key="1">
    <source>
        <dbReference type="ARBA" id="ARBA00023127"/>
    </source>
</evidence>
<evidence type="ECO:0000256" key="2">
    <source>
        <dbReference type="PIRNR" id="PIRNR027110"/>
    </source>
</evidence>
<dbReference type="PIRSF" id="PIRSF027110">
    <property type="entry name" value="PREG"/>
    <property type="match status" value="1"/>
</dbReference>
<dbReference type="InterPro" id="IPR036915">
    <property type="entry name" value="Cyclin-like_sf"/>
</dbReference>
<dbReference type="GeneID" id="14909575"/>
<dbReference type="InterPro" id="IPR012389">
    <property type="entry name" value="Cyclin_P/U"/>
</dbReference>
<dbReference type="GO" id="GO:0019901">
    <property type="term" value="F:protein kinase binding"/>
    <property type="evidence" value="ECO:0007669"/>
    <property type="project" value="UniProtKB-UniRule"/>
</dbReference>